<gene>
    <name evidence="3" type="ORF">EDD18DRAFT_395880</name>
</gene>
<comment type="caution">
    <text evidence="3">The sequence shown here is derived from an EMBL/GenBank/DDBJ whole genome shotgun (WGS) entry which is preliminary data.</text>
</comment>
<protein>
    <recommendedName>
        <fullName evidence="2">Nephrocystin 3-like N-terminal domain-containing protein</fullName>
    </recommendedName>
</protein>
<dbReference type="PANTHER" id="PTHR10039">
    <property type="entry name" value="AMELOGENIN"/>
    <property type="match status" value="1"/>
</dbReference>
<dbReference type="InterPro" id="IPR056884">
    <property type="entry name" value="NPHP3-like_N"/>
</dbReference>
<keyword evidence="1" id="KW-0677">Repeat</keyword>
<feature type="domain" description="Nephrocystin 3-like N-terminal" evidence="2">
    <location>
        <begin position="351"/>
        <end position="507"/>
    </location>
</feature>
<dbReference type="InterPro" id="IPR027417">
    <property type="entry name" value="P-loop_NTPase"/>
</dbReference>
<sequence length="732" mass="83178">MLNVFSLSQIYYDHQKLQLSLMLEEERSGFYYIEDVEVRWIIFRDITRLRLSCATGKIVYKGGTVNIDALNPESKTVWSLKLPVTGSSTMIEFKLYTPRRLMFHKCIGRAQIPIAQISNSDQDEDPFFLFSRTSIPIVKLNVICSEDCKETAAGLVRDAMKPTEPLKRISSGLDRVAAVKRMMDIVMESHPAAKFAWNIVSMGVDILKRQQDMDTQVVKLYSAMLSTYQQASNDEWLQKIASLEPLYESLFKQTIHCAKFLERYAKQGIMGRALNIRLADDIEEFRKGFEDLTQKIQAQVLKENHREVHDHREQYRMDQALLELVPDVKLDPKRECMPGTRRQAIKYLHTWIVTGLGNTLWCRGMAGTGKSSLMATLYGDLTSRAIIPCSFAAFLRYDRNIPAESSSLISNIAYSLCKSSYGLGRAISQVIEEKPWVLRMPITSAKEQFRLLLQDPLRSIHGLADRGPLVVIIDGLDECIVPRDIVPVLAGGFGQDLCFVRLIIASRPLEHIQNVFDATKPAIPIIDLDPSTDSDADRDIQLYIGSRFHDMYEELPSDDSREFRHQCEALHVVDILTHQAKGLFIWAVTVCDFISEFPCESRLKMLLGDRGIAIDSLNTLYRTALGAIVSENSRKDPILREHIRNVLAAIIAAGGPIHVNRIDRAVHRPGNLSVSYVLNKLWSVIQLSENTILPVHQSFYDFLQDPEQCGDEWYIDDEQKQKASDSLKMVDD</sequence>
<reference evidence="3" key="1">
    <citation type="submission" date="2023-06" db="EMBL/GenBank/DDBJ databases">
        <authorList>
            <consortium name="Lawrence Berkeley National Laboratory"/>
            <person name="Ahrendt S."/>
            <person name="Sahu N."/>
            <person name="Indic B."/>
            <person name="Wong-Bajracharya J."/>
            <person name="Merenyi Z."/>
            <person name="Ke H.-M."/>
            <person name="Monk M."/>
            <person name="Kocsube S."/>
            <person name="Drula E."/>
            <person name="Lipzen A."/>
            <person name="Balint B."/>
            <person name="Henrissat B."/>
            <person name="Andreopoulos B."/>
            <person name="Martin F.M."/>
            <person name="Harder C.B."/>
            <person name="Rigling D."/>
            <person name="Ford K.L."/>
            <person name="Foster G.D."/>
            <person name="Pangilinan J."/>
            <person name="Papanicolaou A."/>
            <person name="Barry K."/>
            <person name="LaButti K."/>
            <person name="Viragh M."/>
            <person name="Koriabine M."/>
            <person name="Yan M."/>
            <person name="Riley R."/>
            <person name="Champramary S."/>
            <person name="Plett K.L."/>
            <person name="Tsai I.J."/>
            <person name="Slot J."/>
            <person name="Sipos G."/>
            <person name="Plett J."/>
            <person name="Nagy L.G."/>
            <person name="Grigoriev I.V."/>
        </authorList>
    </citation>
    <scope>NUCLEOTIDE SEQUENCE</scope>
    <source>
        <strain evidence="3">HWK02</strain>
    </source>
</reference>
<dbReference type="AlphaFoldDB" id="A0AA39Q307"/>
<dbReference type="EMBL" id="JAUEPU010000023">
    <property type="protein sequence ID" value="KAK0493883.1"/>
    <property type="molecule type" value="Genomic_DNA"/>
</dbReference>
<evidence type="ECO:0000313" key="3">
    <source>
        <dbReference type="EMBL" id="KAK0493883.1"/>
    </source>
</evidence>
<keyword evidence="4" id="KW-1185">Reference proteome</keyword>
<evidence type="ECO:0000313" key="4">
    <source>
        <dbReference type="Proteomes" id="UP001175228"/>
    </source>
</evidence>
<name>A0AA39Q307_9AGAR</name>
<dbReference type="Gene3D" id="3.40.50.300">
    <property type="entry name" value="P-loop containing nucleotide triphosphate hydrolases"/>
    <property type="match status" value="1"/>
</dbReference>
<evidence type="ECO:0000256" key="1">
    <source>
        <dbReference type="ARBA" id="ARBA00022737"/>
    </source>
</evidence>
<evidence type="ECO:0000259" key="2">
    <source>
        <dbReference type="Pfam" id="PF24883"/>
    </source>
</evidence>
<organism evidence="3 4">
    <name type="scientific">Armillaria luteobubalina</name>
    <dbReference type="NCBI Taxonomy" id="153913"/>
    <lineage>
        <taxon>Eukaryota</taxon>
        <taxon>Fungi</taxon>
        <taxon>Dikarya</taxon>
        <taxon>Basidiomycota</taxon>
        <taxon>Agaricomycotina</taxon>
        <taxon>Agaricomycetes</taxon>
        <taxon>Agaricomycetidae</taxon>
        <taxon>Agaricales</taxon>
        <taxon>Marasmiineae</taxon>
        <taxon>Physalacriaceae</taxon>
        <taxon>Armillaria</taxon>
    </lineage>
</organism>
<accession>A0AA39Q307</accession>
<proteinExistence type="predicted"/>
<dbReference type="PANTHER" id="PTHR10039:SF17">
    <property type="entry name" value="FUNGAL STAND N-TERMINAL GOODBYE DOMAIN-CONTAINING PROTEIN-RELATED"/>
    <property type="match status" value="1"/>
</dbReference>
<dbReference type="Proteomes" id="UP001175228">
    <property type="component" value="Unassembled WGS sequence"/>
</dbReference>
<dbReference type="Pfam" id="PF24883">
    <property type="entry name" value="NPHP3_N"/>
    <property type="match status" value="1"/>
</dbReference>
<dbReference type="SUPFAM" id="SSF52540">
    <property type="entry name" value="P-loop containing nucleoside triphosphate hydrolases"/>
    <property type="match status" value="1"/>
</dbReference>